<evidence type="ECO:0000256" key="7">
    <source>
        <dbReference type="HAMAP-Rule" id="MF_01069"/>
    </source>
</evidence>
<keyword evidence="11" id="KW-1185">Reference proteome</keyword>
<keyword evidence="5 7" id="KW-0732">Signal</keyword>
<sequence length="555" mass="61794" precursor="true">MFLRHAALRSLLLSCAVVMTALPSAAQKPFSIDDVVVRARELAAAPYQAPVSNLPPAFANMQFDDYMKIRPRPERFEWHDQSTPFRLNFYHQGMQFNAPVRISEIVDGKAQEIRYESERFDFGDLKFDKQSTSQLGYAGFRVLYPINQAGKLDEVMSLLGASYFRVIGKDQVYGLSSRGLAIDTAPPGGEEFPRFREYWVQRPAPQDRELVLYALLDSPRATGAYRFVLKPGADTVLDVQAHVFVRGDIGMLGIAPLTSMFLYGPNQRWPEHQNNFRPAIHDSNGLAIHAGNDEWIWRPLNNPRAVAISSFQVENPKGFGLLQRSHDFHDYEDLKDRYDLRPSAWIEPQGNWGKGHVTLMEIPTADETNDNIVAFWVPEAPAKKGQALQLNYRMHWTKNEPALHAGNNAWVRQTFQTPGERYQPNLIRQPDGSTALMIDFEGPAMADLPANAAVQTQLSTSPNAELLESSLQPNPPIRGWRLTMRVKVKDPTQVSEMRAALALNGKPISETWSFQIPPVPAPPKPAAAPTPAPAAAAQPAASPPQQAPAAPGVKP</sequence>
<proteinExistence type="inferred from homology"/>
<evidence type="ECO:0000313" key="11">
    <source>
        <dbReference type="Proteomes" id="UP001174908"/>
    </source>
</evidence>
<evidence type="ECO:0000256" key="2">
    <source>
        <dbReference type="ARBA" id="ARBA00005001"/>
    </source>
</evidence>
<dbReference type="EMBL" id="JASZYV010000003">
    <property type="protein sequence ID" value="MDM0045994.1"/>
    <property type="molecule type" value="Genomic_DNA"/>
</dbReference>
<evidence type="ECO:0000256" key="3">
    <source>
        <dbReference type="ARBA" id="ARBA00009284"/>
    </source>
</evidence>
<comment type="subcellular location">
    <subcellularLocation>
        <location evidence="1 7">Periplasm</location>
    </subcellularLocation>
</comment>
<evidence type="ECO:0000259" key="9">
    <source>
        <dbReference type="Pfam" id="PF04349"/>
    </source>
</evidence>
<dbReference type="PANTHER" id="PTHR30504:SF4">
    <property type="entry name" value="GLUCANS BIOSYNTHESIS PROTEIN G"/>
    <property type="match status" value="1"/>
</dbReference>
<dbReference type="PANTHER" id="PTHR30504">
    <property type="entry name" value="GLUCANS BIOSYNTHESIS PROTEIN"/>
    <property type="match status" value="1"/>
</dbReference>
<protein>
    <recommendedName>
        <fullName evidence="4 7">Glucans biosynthesis protein G</fullName>
    </recommendedName>
</protein>
<dbReference type="InterPro" id="IPR014718">
    <property type="entry name" value="GH-type_carb-bd"/>
</dbReference>
<reference evidence="10" key="1">
    <citation type="submission" date="2023-06" db="EMBL/GenBank/DDBJ databases">
        <authorList>
            <person name="Jiang Y."/>
            <person name="Liu Q."/>
        </authorList>
    </citation>
    <scope>NUCLEOTIDE SEQUENCE</scope>
    <source>
        <strain evidence="10">CGMCC 1.12089</strain>
    </source>
</reference>
<evidence type="ECO:0000313" key="10">
    <source>
        <dbReference type="EMBL" id="MDM0045994.1"/>
    </source>
</evidence>
<dbReference type="Proteomes" id="UP001174908">
    <property type="component" value="Unassembled WGS sequence"/>
</dbReference>
<dbReference type="SUPFAM" id="SSF81296">
    <property type="entry name" value="E set domains"/>
    <property type="match status" value="1"/>
</dbReference>
<gene>
    <name evidence="7" type="primary">opgG</name>
    <name evidence="10" type="ORF">QTH91_16010</name>
</gene>
<evidence type="ECO:0000256" key="6">
    <source>
        <dbReference type="ARBA" id="ARBA00022764"/>
    </source>
</evidence>
<comment type="pathway">
    <text evidence="2 7">Glycan metabolism; osmoregulated periplasmic glucan (OPG) biosynthesis.</text>
</comment>
<dbReference type="SUPFAM" id="SSF74650">
    <property type="entry name" value="Galactose mutarotase-like"/>
    <property type="match status" value="1"/>
</dbReference>
<dbReference type="RefSeq" id="WP_286661094.1">
    <property type="nucleotide sequence ID" value="NZ_JASZYV010000003.1"/>
</dbReference>
<dbReference type="InterPro" id="IPR011013">
    <property type="entry name" value="Gal_mutarotase_sf_dom"/>
</dbReference>
<dbReference type="InterPro" id="IPR013783">
    <property type="entry name" value="Ig-like_fold"/>
</dbReference>
<feature type="domain" description="Glucan biosynthesis periplasmic MdoG C-terminal" evidence="9">
    <location>
        <begin position="30"/>
        <end position="515"/>
    </location>
</feature>
<feature type="signal peptide" evidence="7">
    <location>
        <begin position="1"/>
        <end position="26"/>
    </location>
</feature>
<dbReference type="Gene3D" id="2.70.98.10">
    <property type="match status" value="1"/>
</dbReference>
<dbReference type="InterPro" id="IPR007444">
    <property type="entry name" value="Glucan_biosyn_MdoG_C"/>
</dbReference>
<dbReference type="HAMAP" id="MF_01069">
    <property type="entry name" value="MdoG_OpgG"/>
    <property type="match status" value="1"/>
</dbReference>
<keyword evidence="6 7" id="KW-0574">Periplasm</keyword>
<comment type="similarity">
    <text evidence="3 7">Belongs to the OpgD/OpgG family.</text>
</comment>
<dbReference type="InterPro" id="IPR014438">
    <property type="entry name" value="Glucan_biosyn_MdoG/MdoD"/>
</dbReference>
<dbReference type="Pfam" id="PF04349">
    <property type="entry name" value="MdoG"/>
    <property type="match status" value="1"/>
</dbReference>
<feature type="compositionally biased region" description="Pro residues" evidence="8">
    <location>
        <begin position="517"/>
        <end position="532"/>
    </location>
</feature>
<name>A0ABT7NDH0_9BURK</name>
<accession>A0ABT7NDH0</accession>
<comment type="function">
    <text evidence="7">Involved in the biosynthesis of osmoregulated periplasmic glucans (OPGs).</text>
</comment>
<evidence type="ECO:0000256" key="1">
    <source>
        <dbReference type="ARBA" id="ARBA00004418"/>
    </source>
</evidence>
<organism evidence="10 11">
    <name type="scientific">Variovorax dokdonensis</name>
    <dbReference type="NCBI Taxonomy" id="344883"/>
    <lineage>
        <taxon>Bacteria</taxon>
        <taxon>Pseudomonadati</taxon>
        <taxon>Pseudomonadota</taxon>
        <taxon>Betaproteobacteria</taxon>
        <taxon>Burkholderiales</taxon>
        <taxon>Comamonadaceae</taxon>
        <taxon>Variovorax</taxon>
    </lineage>
</organism>
<feature type="region of interest" description="Disordered" evidence="8">
    <location>
        <begin position="514"/>
        <end position="555"/>
    </location>
</feature>
<comment type="caution">
    <text evidence="10">The sequence shown here is derived from an EMBL/GenBank/DDBJ whole genome shotgun (WGS) entry which is preliminary data.</text>
</comment>
<dbReference type="InterPro" id="IPR023704">
    <property type="entry name" value="MdoG_OpgG"/>
</dbReference>
<dbReference type="InterPro" id="IPR014756">
    <property type="entry name" value="Ig_E-set"/>
</dbReference>
<evidence type="ECO:0000256" key="8">
    <source>
        <dbReference type="SAM" id="MobiDB-lite"/>
    </source>
</evidence>
<evidence type="ECO:0000256" key="5">
    <source>
        <dbReference type="ARBA" id="ARBA00022729"/>
    </source>
</evidence>
<evidence type="ECO:0000256" key="4">
    <source>
        <dbReference type="ARBA" id="ARBA00015376"/>
    </source>
</evidence>
<dbReference type="Gene3D" id="2.60.40.10">
    <property type="entry name" value="Immunoglobulins"/>
    <property type="match status" value="1"/>
</dbReference>
<feature type="chain" id="PRO_5044899724" description="Glucans biosynthesis protein G" evidence="7">
    <location>
        <begin position="27"/>
        <end position="555"/>
    </location>
</feature>
<dbReference type="PIRSF" id="PIRSF006281">
    <property type="entry name" value="MdoG"/>
    <property type="match status" value="1"/>
</dbReference>